<reference evidence="1 2" key="1">
    <citation type="journal article" date="2018" name="PLoS Pathog.">
        <title>Evolution of structural diversity of trichothecenes, a family of toxins produced by plant pathogenic and entomopathogenic fungi.</title>
        <authorList>
            <person name="Proctor R.H."/>
            <person name="McCormick S.P."/>
            <person name="Kim H.S."/>
            <person name="Cardoza R.E."/>
            <person name="Stanley A.M."/>
            <person name="Lindo L."/>
            <person name="Kelly A."/>
            <person name="Brown D.W."/>
            <person name="Lee T."/>
            <person name="Vaughan M.M."/>
            <person name="Alexander N.J."/>
            <person name="Busman M."/>
            <person name="Gutierrez S."/>
        </authorList>
    </citation>
    <scope>NUCLEOTIDE SEQUENCE [LARGE SCALE GENOMIC DNA]</scope>
    <source>
        <strain evidence="1 2">NRRL 3299</strain>
    </source>
</reference>
<dbReference type="EMBL" id="PXOF01000134">
    <property type="protein sequence ID" value="RGP63264.1"/>
    <property type="molecule type" value="Genomic_DNA"/>
</dbReference>
<name>A0A395RTB3_FUSSP</name>
<comment type="caution">
    <text evidence="1">The sequence shown here is derived from an EMBL/GenBank/DDBJ whole genome shotgun (WGS) entry which is preliminary data.</text>
</comment>
<evidence type="ECO:0000313" key="2">
    <source>
        <dbReference type="Proteomes" id="UP000266152"/>
    </source>
</evidence>
<dbReference type="AlphaFoldDB" id="A0A395RTB3"/>
<protein>
    <submittedName>
        <fullName evidence="1">Uncharacterized protein</fullName>
    </submittedName>
</protein>
<accession>A0A395RTB3</accession>
<dbReference type="Proteomes" id="UP000266152">
    <property type="component" value="Unassembled WGS sequence"/>
</dbReference>
<sequence>MSESGDMENFDSSDWEFIDHELSNKPRPIFTHPERGICCSIKFYDGPGGVQYIPESSINKHPDFAALFNENKYLDCSPVHRSTAHVVMCYLRTGRLPGPHRDESDRAAITRLFKKLVIFREEVQKFTLPDLEEMNIKGITHLLDKMSILDILEITTKERGWRLPETDDMLVRLLSLRICAQKEQITEEAYNVMDEFCKTADDAKWDLLKGIISIMIDLQSLKNKDRAMILDRCKAA</sequence>
<gene>
    <name evidence="1" type="ORF">FSPOR_8736</name>
</gene>
<keyword evidence="2" id="KW-1185">Reference proteome</keyword>
<proteinExistence type="predicted"/>
<organism evidence="1 2">
    <name type="scientific">Fusarium sporotrichioides</name>
    <dbReference type="NCBI Taxonomy" id="5514"/>
    <lineage>
        <taxon>Eukaryota</taxon>
        <taxon>Fungi</taxon>
        <taxon>Dikarya</taxon>
        <taxon>Ascomycota</taxon>
        <taxon>Pezizomycotina</taxon>
        <taxon>Sordariomycetes</taxon>
        <taxon>Hypocreomycetidae</taxon>
        <taxon>Hypocreales</taxon>
        <taxon>Nectriaceae</taxon>
        <taxon>Fusarium</taxon>
    </lineage>
</organism>
<evidence type="ECO:0000313" key="1">
    <source>
        <dbReference type="EMBL" id="RGP63264.1"/>
    </source>
</evidence>